<dbReference type="Proteomes" id="UP001457282">
    <property type="component" value="Unassembled WGS sequence"/>
</dbReference>
<dbReference type="SUPFAM" id="SSF57850">
    <property type="entry name" value="RING/U-box"/>
    <property type="match status" value="1"/>
</dbReference>
<evidence type="ECO:0000256" key="8">
    <source>
        <dbReference type="ARBA" id="ARBA00022771"/>
    </source>
</evidence>
<evidence type="ECO:0000256" key="14">
    <source>
        <dbReference type="PROSITE-ProRule" id="PRU00175"/>
    </source>
</evidence>
<evidence type="ECO:0000256" key="10">
    <source>
        <dbReference type="ARBA" id="ARBA00022833"/>
    </source>
</evidence>
<evidence type="ECO:0000256" key="9">
    <source>
        <dbReference type="ARBA" id="ARBA00022786"/>
    </source>
</evidence>
<dbReference type="AlphaFoldDB" id="A0AAW1VSY3"/>
<feature type="domain" description="RING-type" evidence="15">
    <location>
        <begin position="90"/>
        <end position="132"/>
    </location>
</feature>
<dbReference type="CDD" id="cd16461">
    <property type="entry name" value="RING-H2_EL5-like"/>
    <property type="match status" value="1"/>
</dbReference>
<evidence type="ECO:0000256" key="2">
    <source>
        <dbReference type="ARBA" id="ARBA00004167"/>
    </source>
</evidence>
<keyword evidence="7" id="KW-0479">Metal-binding</keyword>
<evidence type="ECO:0000256" key="13">
    <source>
        <dbReference type="ARBA" id="ARBA00024209"/>
    </source>
</evidence>
<keyword evidence="17" id="KW-1185">Reference proteome</keyword>
<keyword evidence="6" id="KW-0812">Transmembrane</keyword>
<dbReference type="EC" id="2.3.2.27" evidence="4"/>
<proteinExistence type="inferred from homology"/>
<comment type="similarity">
    <text evidence="13">Belongs to the RING-type zinc finger family. ATL subfamily.</text>
</comment>
<dbReference type="PANTHER" id="PTHR45768:SF16">
    <property type="entry name" value="E3 UBIQUITIN-PROTEIN LIGASE ATL4"/>
    <property type="match status" value="1"/>
</dbReference>
<evidence type="ECO:0000256" key="12">
    <source>
        <dbReference type="ARBA" id="ARBA00023136"/>
    </source>
</evidence>
<comment type="pathway">
    <text evidence="3">Protein modification; protein ubiquitination.</text>
</comment>
<evidence type="ECO:0000256" key="6">
    <source>
        <dbReference type="ARBA" id="ARBA00022692"/>
    </source>
</evidence>
<comment type="subcellular location">
    <subcellularLocation>
        <location evidence="2">Membrane</location>
        <topology evidence="2">Single-pass membrane protein</topology>
    </subcellularLocation>
</comment>
<protein>
    <recommendedName>
        <fullName evidence="4">RING-type E3 ubiquitin transferase</fullName>
        <ecNumber evidence="4">2.3.2.27</ecNumber>
    </recommendedName>
</protein>
<dbReference type="SMART" id="SM00184">
    <property type="entry name" value="RING"/>
    <property type="match status" value="1"/>
</dbReference>
<dbReference type="GO" id="GO:0008270">
    <property type="term" value="F:zinc ion binding"/>
    <property type="evidence" value="ECO:0007669"/>
    <property type="project" value="UniProtKB-KW"/>
</dbReference>
<dbReference type="Pfam" id="PF13639">
    <property type="entry name" value="zf-RING_2"/>
    <property type="match status" value="1"/>
</dbReference>
<keyword evidence="8 14" id="KW-0863">Zinc-finger</keyword>
<dbReference type="EMBL" id="JBEDUW010000007">
    <property type="protein sequence ID" value="KAK9911177.1"/>
    <property type="molecule type" value="Genomic_DNA"/>
</dbReference>
<dbReference type="FunFam" id="3.30.40.10:FF:000187">
    <property type="entry name" value="E3 ubiquitin-protein ligase ATL6"/>
    <property type="match status" value="1"/>
</dbReference>
<dbReference type="InterPro" id="IPR001841">
    <property type="entry name" value="Znf_RING"/>
</dbReference>
<gene>
    <name evidence="16" type="ORF">M0R45_035099</name>
</gene>
<evidence type="ECO:0000256" key="7">
    <source>
        <dbReference type="ARBA" id="ARBA00022723"/>
    </source>
</evidence>
<evidence type="ECO:0000256" key="3">
    <source>
        <dbReference type="ARBA" id="ARBA00004906"/>
    </source>
</evidence>
<keyword evidence="10" id="KW-0862">Zinc</keyword>
<name>A0AAW1VSY3_RUBAR</name>
<dbReference type="InterPro" id="IPR013083">
    <property type="entry name" value="Znf_RING/FYVE/PHD"/>
</dbReference>
<organism evidence="16 17">
    <name type="scientific">Rubus argutus</name>
    <name type="common">Southern blackberry</name>
    <dbReference type="NCBI Taxonomy" id="59490"/>
    <lineage>
        <taxon>Eukaryota</taxon>
        <taxon>Viridiplantae</taxon>
        <taxon>Streptophyta</taxon>
        <taxon>Embryophyta</taxon>
        <taxon>Tracheophyta</taxon>
        <taxon>Spermatophyta</taxon>
        <taxon>Magnoliopsida</taxon>
        <taxon>eudicotyledons</taxon>
        <taxon>Gunneridae</taxon>
        <taxon>Pentapetalae</taxon>
        <taxon>rosids</taxon>
        <taxon>fabids</taxon>
        <taxon>Rosales</taxon>
        <taxon>Rosaceae</taxon>
        <taxon>Rosoideae</taxon>
        <taxon>Rosoideae incertae sedis</taxon>
        <taxon>Rubus</taxon>
    </lineage>
</organism>
<evidence type="ECO:0000256" key="4">
    <source>
        <dbReference type="ARBA" id="ARBA00012483"/>
    </source>
</evidence>
<dbReference type="GO" id="GO:0016020">
    <property type="term" value="C:membrane"/>
    <property type="evidence" value="ECO:0007669"/>
    <property type="project" value="UniProtKB-SubCell"/>
</dbReference>
<reference evidence="16 17" key="1">
    <citation type="journal article" date="2023" name="G3 (Bethesda)">
        <title>A chromosome-length genome assembly and annotation of blackberry (Rubus argutus, cv. 'Hillquist').</title>
        <authorList>
            <person name="Bruna T."/>
            <person name="Aryal R."/>
            <person name="Dudchenko O."/>
            <person name="Sargent D.J."/>
            <person name="Mead D."/>
            <person name="Buti M."/>
            <person name="Cavallini A."/>
            <person name="Hytonen T."/>
            <person name="Andres J."/>
            <person name="Pham M."/>
            <person name="Weisz D."/>
            <person name="Mascagni F."/>
            <person name="Usai G."/>
            <person name="Natali L."/>
            <person name="Bassil N."/>
            <person name="Fernandez G.E."/>
            <person name="Lomsadze A."/>
            <person name="Armour M."/>
            <person name="Olukolu B."/>
            <person name="Poorten T."/>
            <person name="Britton C."/>
            <person name="Davik J."/>
            <person name="Ashrafi H."/>
            <person name="Aiden E.L."/>
            <person name="Borodovsky M."/>
            <person name="Worthington M."/>
        </authorList>
    </citation>
    <scope>NUCLEOTIDE SEQUENCE [LARGE SCALE GENOMIC DNA]</scope>
    <source>
        <strain evidence="16">PI 553951</strain>
    </source>
</reference>
<dbReference type="Gene3D" id="3.30.40.10">
    <property type="entry name" value="Zinc/RING finger domain, C3HC4 (zinc finger)"/>
    <property type="match status" value="1"/>
</dbReference>
<dbReference type="GO" id="GO:0061630">
    <property type="term" value="F:ubiquitin protein ligase activity"/>
    <property type="evidence" value="ECO:0007669"/>
    <property type="project" value="UniProtKB-EC"/>
</dbReference>
<accession>A0AAW1VSY3</accession>
<evidence type="ECO:0000256" key="11">
    <source>
        <dbReference type="ARBA" id="ARBA00022989"/>
    </source>
</evidence>
<keyword evidence="5" id="KW-0808">Transferase</keyword>
<comment type="catalytic activity">
    <reaction evidence="1">
        <text>S-ubiquitinyl-[E2 ubiquitin-conjugating enzyme]-L-cysteine + [acceptor protein]-L-lysine = [E2 ubiquitin-conjugating enzyme]-L-cysteine + N(6)-ubiquitinyl-[acceptor protein]-L-lysine.</text>
        <dbReference type="EC" id="2.3.2.27"/>
    </reaction>
</comment>
<dbReference type="PROSITE" id="PS50089">
    <property type="entry name" value="ZF_RING_2"/>
    <property type="match status" value="1"/>
</dbReference>
<keyword evidence="11" id="KW-1133">Transmembrane helix</keyword>
<keyword evidence="12" id="KW-0472">Membrane</keyword>
<evidence type="ECO:0000256" key="1">
    <source>
        <dbReference type="ARBA" id="ARBA00000900"/>
    </source>
</evidence>
<evidence type="ECO:0000313" key="16">
    <source>
        <dbReference type="EMBL" id="KAK9911177.1"/>
    </source>
</evidence>
<comment type="caution">
    <text evidence="16">The sequence shown here is derived from an EMBL/GenBank/DDBJ whole genome shotgun (WGS) entry which is preliminary data.</text>
</comment>
<dbReference type="GO" id="GO:0016567">
    <property type="term" value="P:protein ubiquitination"/>
    <property type="evidence" value="ECO:0007669"/>
    <property type="project" value="TreeGrafter"/>
</dbReference>
<dbReference type="PANTHER" id="PTHR45768">
    <property type="entry name" value="E3 UBIQUITIN-PROTEIN LIGASE RNF13-LIKE"/>
    <property type="match status" value="1"/>
</dbReference>
<evidence type="ECO:0000259" key="15">
    <source>
        <dbReference type="PROSITE" id="PS50089"/>
    </source>
</evidence>
<keyword evidence="9" id="KW-0833">Ubl conjugation pathway</keyword>
<sequence>MSGAPPPPPPLLSIPSEPHHRPLTVKTLTASSATPLLRPPATRRRTLTASPAGESLKVETAVQDSISSLPVFTFSTIKRRSSTAVVAADCAVCLSKFEHHDQLRLLPLCCHAFHLSCIDTWLHSQQTCPLCRSPISASDSELMTLVANAGSVGGGDSFRLEIGNVSRRQTTTTSNSSARRSYSIGSFDYLVDDESEVQLTSAHGSSDRKEEVIIVMPPPPPPLPSEDNLAADVASGRSWLKEFVDRLSSSSRRSSGRFFTGSSRRSEIGGAGEWISESGQVGMELSEYFRWLSEV</sequence>
<evidence type="ECO:0000313" key="17">
    <source>
        <dbReference type="Proteomes" id="UP001457282"/>
    </source>
</evidence>
<evidence type="ECO:0000256" key="5">
    <source>
        <dbReference type="ARBA" id="ARBA00022679"/>
    </source>
</evidence>